<dbReference type="Gene3D" id="1.20.58.1460">
    <property type="match status" value="1"/>
</dbReference>
<comment type="caution">
    <text evidence="4">The sequence shown here is derived from an EMBL/GenBank/DDBJ whole genome shotgun (WGS) entry which is preliminary data.</text>
</comment>
<dbReference type="Pfam" id="PF07848">
    <property type="entry name" value="PaaX"/>
    <property type="match status" value="1"/>
</dbReference>
<accession>A0A940ME58</accession>
<reference evidence="4" key="1">
    <citation type="submission" date="2021-03" db="EMBL/GenBank/DDBJ databases">
        <title>Whole genome sequence of Streptomyces bomunensis MMS17-BM035.</title>
        <authorList>
            <person name="Lee J.H."/>
        </authorList>
    </citation>
    <scope>NUCLEOTIDE SEQUENCE</scope>
    <source>
        <strain evidence="4">MMS17-BM035</strain>
    </source>
</reference>
<evidence type="ECO:0000259" key="2">
    <source>
        <dbReference type="Pfam" id="PF08223"/>
    </source>
</evidence>
<keyword evidence="5" id="KW-1185">Reference proteome</keyword>
<organism evidence="4 5">
    <name type="scientific">Streptomyces montanisoli</name>
    <dbReference type="NCBI Taxonomy" id="2798581"/>
    <lineage>
        <taxon>Bacteria</taxon>
        <taxon>Bacillati</taxon>
        <taxon>Actinomycetota</taxon>
        <taxon>Actinomycetes</taxon>
        <taxon>Kitasatosporales</taxon>
        <taxon>Streptomycetaceae</taxon>
        <taxon>Streptomyces</taxon>
    </lineage>
</organism>
<dbReference type="Pfam" id="PF08223">
    <property type="entry name" value="PaaX_C"/>
    <property type="match status" value="1"/>
</dbReference>
<dbReference type="Gene3D" id="1.10.10.10">
    <property type="entry name" value="Winged helix-like DNA-binding domain superfamily/Winged helix DNA-binding domain"/>
    <property type="match status" value="1"/>
</dbReference>
<dbReference type="InterPro" id="IPR012906">
    <property type="entry name" value="PaaX-like_N"/>
</dbReference>
<evidence type="ECO:0000313" key="5">
    <source>
        <dbReference type="Proteomes" id="UP000670475"/>
    </source>
</evidence>
<dbReference type="PANTHER" id="PTHR30319">
    <property type="entry name" value="PHENYLACETIC ACID REGULATOR-RELATED TRANSCRIPTIONAL REPRESSOR"/>
    <property type="match status" value="1"/>
</dbReference>
<feature type="domain" description="Transcriptional repressor PaaX-like central Cas2-like" evidence="3">
    <location>
        <begin position="119"/>
        <end position="192"/>
    </location>
</feature>
<dbReference type="Pfam" id="PF20803">
    <property type="entry name" value="PaaX_M"/>
    <property type="match status" value="1"/>
</dbReference>
<gene>
    <name evidence="4" type="ORF">JFN87_17245</name>
</gene>
<dbReference type="GO" id="GO:0006351">
    <property type="term" value="P:DNA-templated transcription"/>
    <property type="evidence" value="ECO:0007669"/>
    <property type="project" value="InterPro"/>
</dbReference>
<dbReference type="Gene3D" id="3.30.70.2650">
    <property type="match status" value="1"/>
</dbReference>
<dbReference type="EMBL" id="JAGIQL010000065">
    <property type="protein sequence ID" value="MBP0459238.1"/>
    <property type="molecule type" value="Genomic_DNA"/>
</dbReference>
<dbReference type="InterPro" id="IPR036388">
    <property type="entry name" value="WH-like_DNA-bd_sf"/>
</dbReference>
<dbReference type="RefSeq" id="WP_209340977.1">
    <property type="nucleotide sequence ID" value="NZ_JAGIQL010000065.1"/>
</dbReference>
<dbReference type="InterPro" id="IPR013225">
    <property type="entry name" value="PaaX_C"/>
</dbReference>
<evidence type="ECO:0000313" key="4">
    <source>
        <dbReference type="EMBL" id="MBP0459238.1"/>
    </source>
</evidence>
<evidence type="ECO:0000259" key="1">
    <source>
        <dbReference type="Pfam" id="PF07848"/>
    </source>
</evidence>
<feature type="domain" description="Transcriptional repressor PaaX-like N-terminal" evidence="1">
    <location>
        <begin position="34"/>
        <end position="99"/>
    </location>
</feature>
<dbReference type="PANTHER" id="PTHR30319:SF1">
    <property type="entry name" value="TRANSCRIPTIONAL REPRESSOR PAAX"/>
    <property type="match status" value="1"/>
</dbReference>
<evidence type="ECO:0000259" key="3">
    <source>
        <dbReference type="Pfam" id="PF20803"/>
    </source>
</evidence>
<name>A0A940ME58_9ACTN</name>
<protein>
    <submittedName>
        <fullName evidence="4">Transcriptional regulator, PaaX family protein</fullName>
    </submittedName>
</protein>
<proteinExistence type="predicted"/>
<dbReference type="AlphaFoldDB" id="A0A940ME58"/>
<dbReference type="Proteomes" id="UP000670475">
    <property type="component" value="Unassembled WGS sequence"/>
</dbReference>
<dbReference type="InterPro" id="IPR011965">
    <property type="entry name" value="PaaX_trns_reg"/>
</dbReference>
<feature type="domain" description="Transcriptional repressor PaaX-like C-terminal" evidence="2">
    <location>
        <begin position="198"/>
        <end position="282"/>
    </location>
</feature>
<dbReference type="InterPro" id="IPR048846">
    <property type="entry name" value="PaaX-like_central"/>
</dbReference>
<sequence>MSSEPSSLEALVLRRAREGSVLPRQQSGASPQRLLTTLLSEYWLDSPASLPMSAVISLLAEFDVTETSARATANRLVKRGVLESERSGRQSYLRLSDDGRQDSRQKAASIAGFGAGYDDWDGLWTVAAFSIPEQQRHIRHRVRNYLRWLGFAPLLDGLWVSAHADPAALEPIFRAAGVVNLTVLRAAEAGGASPLTAWDLDALAKAYRRFADDHEASAAALEAGSTSPVAALTDRLRVFDAWRAFPPLDPGLPDEALPRDWPRAAARERFRALYDGLAPLAEIRFRQIVAAHDEAAAACVRYLTTADWAVARGPLPGAAAD</sequence>
<dbReference type="PIRSF" id="PIRSF020623">
    <property type="entry name" value="PaaX"/>
    <property type="match status" value="1"/>
</dbReference>